<gene>
    <name evidence="2" type="ORF">PADG_11918</name>
</gene>
<evidence type="ECO:0000256" key="1">
    <source>
        <dbReference type="SAM" id="MobiDB-lite"/>
    </source>
</evidence>
<feature type="compositionally biased region" description="Pro residues" evidence="1">
    <location>
        <begin position="138"/>
        <end position="149"/>
    </location>
</feature>
<sequence length="160" mass="17102">MLKTTKTHFSSPREESPAIPPIPLPLPLLRVQGLIPGSYELTGQTPFPTPSHLPPPPGGSSTGTTPPPLYHTHRPYQAARGHVPPLYTARCPCPNRASGVPARPLLLIIIMALRLSSPSSPPSPDNPRFTIAAQPHPSGSPSPPPPLPLRPSLDRKLLYS</sequence>
<evidence type="ECO:0000313" key="2">
    <source>
        <dbReference type="EMBL" id="KGM91943.1"/>
    </source>
</evidence>
<dbReference type="EMBL" id="KN275962">
    <property type="protein sequence ID" value="KGM91943.1"/>
    <property type="molecule type" value="Genomic_DNA"/>
</dbReference>
<feature type="region of interest" description="Disordered" evidence="1">
    <location>
        <begin position="1"/>
        <end position="23"/>
    </location>
</feature>
<feature type="region of interest" description="Disordered" evidence="1">
    <location>
        <begin position="39"/>
        <end position="74"/>
    </location>
</feature>
<dbReference type="AlphaFoldDB" id="A0A0A0HUC5"/>
<dbReference type="HOGENOM" id="CLU_1652716_0_0_1"/>
<dbReference type="Proteomes" id="UP000001628">
    <property type="component" value="Unassembled WGS sequence"/>
</dbReference>
<organism evidence="2 3">
    <name type="scientific">Paracoccidioides brasiliensis (strain Pb18)</name>
    <dbReference type="NCBI Taxonomy" id="502780"/>
    <lineage>
        <taxon>Eukaryota</taxon>
        <taxon>Fungi</taxon>
        <taxon>Dikarya</taxon>
        <taxon>Ascomycota</taxon>
        <taxon>Pezizomycotina</taxon>
        <taxon>Eurotiomycetes</taxon>
        <taxon>Eurotiomycetidae</taxon>
        <taxon>Onygenales</taxon>
        <taxon>Ajellomycetaceae</taxon>
        <taxon>Paracoccidioides</taxon>
    </lineage>
</organism>
<dbReference type="GeneID" id="22587815"/>
<feature type="compositionally biased region" description="Pro residues" evidence="1">
    <location>
        <begin position="47"/>
        <end position="58"/>
    </location>
</feature>
<dbReference type="RefSeq" id="XP_010761139.1">
    <property type="nucleotide sequence ID" value="XM_010762837.1"/>
</dbReference>
<dbReference type="KEGG" id="pbn:PADG_11918"/>
<dbReference type="VEuPathDB" id="FungiDB:PADG_11918"/>
<dbReference type="InParanoid" id="A0A0A0HUC5"/>
<proteinExistence type="predicted"/>
<accession>A0A0A0HUC5</accession>
<evidence type="ECO:0000313" key="3">
    <source>
        <dbReference type="Proteomes" id="UP000001628"/>
    </source>
</evidence>
<reference evidence="2 3" key="1">
    <citation type="journal article" date="2011" name="PLoS Genet.">
        <title>Comparative genomic analysis of human fungal pathogens causing paracoccidioidomycosis.</title>
        <authorList>
            <person name="Desjardins C.A."/>
            <person name="Champion M.D."/>
            <person name="Holder J.W."/>
            <person name="Muszewska A."/>
            <person name="Goldberg J."/>
            <person name="Bailao A.M."/>
            <person name="Brigido M.M."/>
            <person name="Ferreira M.E."/>
            <person name="Garcia A.M."/>
            <person name="Grynberg M."/>
            <person name="Gujja S."/>
            <person name="Heiman D.I."/>
            <person name="Henn M.R."/>
            <person name="Kodira C.D."/>
            <person name="Leon-Narvaez H."/>
            <person name="Longo L.V."/>
            <person name="Ma L.J."/>
            <person name="Malavazi I."/>
            <person name="Matsuo A.L."/>
            <person name="Morais F.V."/>
            <person name="Pereira M."/>
            <person name="Rodriguez-Brito S."/>
            <person name="Sakthikumar S."/>
            <person name="Salem-Izacc S.M."/>
            <person name="Sykes S.M."/>
            <person name="Teixeira M.M."/>
            <person name="Vallejo M.C."/>
            <person name="Walter M.E."/>
            <person name="Yandava C."/>
            <person name="Young S."/>
            <person name="Zeng Q."/>
            <person name="Zucker J."/>
            <person name="Felipe M.S."/>
            <person name="Goldman G.H."/>
            <person name="Haas B.J."/>
            <person name="McEwen J.G."/>
            <person name="Nino-Vega G."/>
            <person name="Puccia R."/>
            <person name="San-Blas G."/>
            <person name="Soares C.M."/>
            <person name="Birren B.W."/>
            <person name="Cuomo C.A."/>
        </authorList>
    </citation>
    <scope>NUCLEOTIDE SEQUENCE [LARGE SCALE GENOMIC DNA]</scope>
    <source>
        <strain evidence="2 3">Pb18</strain>
    </source>
</reference>
<keyword evidence="3" id="KW-1185">Reference proteome</keyword>
<protein>
    <submittedName>
        <fullName evidence="2">Uncharacterized protein</fullName>
    </submittedName>
</protein>
<name>A0A0A0HUC5_PARBD</name>
<feature type="region of interest" description="Disordered" evidence="1">
    <location>
        <begin position="118"/>
        <end position="160"/>
    </location>
</feature>